<evidence type="ECO:0000313" key="2">
    <source>
        <dbReference type="EMBL" id="KIG19378.1"/>
    </source>
</evidence>
<evidence type="ECO:0000256" key="1">
    <source>
        <dbReference type="SAM" id="MobiDB-lite"/>
    </source>
</evidence>
<organism evidence="2 3">
    <name type="scientific">Enhygromyxa salina</name>
    <dbReference type="NCBI Taxonomy" id="215803"/>
    <lineage>
        <taxon>Bacteria</taxon>
        <taxon>Pseudomonadati</taxon>
        <taxon>Myxococcota</taxon>
        <taxon>Polyangia</taxon>
        <taxon>Nannocystales</taxon>
        <taxon>Nannocystaceae</taxon>
        <taxon>Enhygromyxa</taxon>
    </lineage>
</organism>
<feature type="region of interest" description="Disordered" evidence="1">
    <location>
        <begin position="21"/>
        <end position="40"/>
    </location>
</feature>
<dbReference type="EMBL" id="JMCC02000002">
    <property type="protein sequence ID" value="KIG19378.1"/>
    <property type="molecule type" value="Genomic_DNA"/>
</dbReference>
<comment type="caution">
    <text evidence="2">The sequence shown here is derived from an EMBL/GenBank/DDBJ whole genome shotgun (WGS) entry which is preliminary data.</text>
</comment>
<evidence type="ECO:0000313" key="3">
    <source>
        <dbReference type="Proteomes" id="UP000031599"/>
    </source>
</evidence>
<sequence>MREDHLHTCTRFAAITHPILAGSPQPGLSRADATCETAADLNRQDRRRPCDIGSQRPCDPRHAPSPRFFNS</sequence>
<name>A0A0C2A7B9_9BACT</name>
<protein>
    <submittedName>
        <fullName evidence="2">Uncharacterized protein</fullName>
    </submittedName>
</protein>
<reference evidence="2 3" key="1">
    <citation type="submission" date="2014-12" db="EMBL/GenBank/DDBJ databases">
        <title>Genome assembly of Enhygromyxa salina DSM 15201.</title>
        <authorList>
            <person name="Sharma G."/>
            <person name="Subramanian S."/>
        </authorList>
    </citation>
    <scope>NUCLEOTIDE SEQUENCE [LARGE SCALE GENOMIC DNA]</scope>
    <source>
        <strain evidence="2 3">DSM 15201</strain>
    </source>
</reference>
<dbReference type="Proteomes" id="UP000031599">
    <property type="component" value="Unassembled WGS sequence"/>
</dbReference>
<dbReference type="AlphaFoldDB" id="A0A0C2A7B9"/>
<gene>
    <name evidence="2" type="ORF">DB30_02659</name>
</gene>
<proteinExistence type="predicted"/>
<feature type="region of interest" description="Disordered" evidence="1">
    <location>
        <begin position="46"/>
        <end position="71"/>
    </location>
</feature>
<accession>A0A0C2A7B9</accession>